<dbReference type="Proteomes" id="UP000252100">
    <property type="component" value="Chromosome"/>
</dbReference>
<gene>
    <name evidence="1" type="ORF">DT065_13030</name>
</gene>
<dbReference type="KEGG" id="rue:DT065_13030"/>
<proteinExistence type="predicted"/>
<dbReference type="EMBL" id="CP031092">
    <property type="protein sequence ID" value="AXF56837.1"/>
    <property type="molecule type" value="Genomic_DNA"/>
</dbReference>
<evidence type="ECO:0000313" key="2">
    <source>
        <dbReference type="Proteomes" id="UP000252100"/>
    </source>
</evidence>
<dbReference type="AlphaFoldDB" id="A0A345C0V6"/>
<accession>A0A345C0V6</accession>
<sequence length="63" mass="7211">MNQYQCFGMLMSYYETEKAIIPLEDLEKGASSTELVQGLYLFIHYLNGKYKSVNIDSSSYVGE</sequence>
<reference evidence="1 2" key="1">
    <citation type="journal article" date="2018" name="J. Microbiol.">
        <title>Salicibibacter kimchii gen. nov., sp. nov., a moderately halophilic and alkalitolerant bacterium in the family Bacillaceae, isolated from kimchi.</title>
        <authorList>
            <person name="Jang J.Y."/>
            <person name="Oh Y.J."/>
            <person name="Lim S.K."/>
            <person name="Park H.K."/>
            <person name="Lee C."/>
            <person name="Kim J.Y."/>
            <person name="Lee M.A."/>
            <person name="Choi H.J."/>
        </authorList>
    </citation>
    <scope>NUCLEOTIDE SEQUENCE [LARGE SCALE GENOMIC DNA]</scope>
    <source>
        <strain evidence="1 2">NKC1-1</strain>
    </source>
</reference>
<name>A0A345C0V6_9BACI</name>
<protein>
    <submittedName>
        <fullName evidence="1">Uncharacterized protein</fullName>
    </submittedName>
</protein>
<organism evidence="1 2">
    <name type="scientific">Salicibibacter kimchii</name>
    <dbReference type="NCBI Taxonomy" id="2099786"/>
    <lineage>
        <taxon>Bacteria</taxon>
        <taxon>Bacillati</taxon>
        <taxon>Bacillota</taxon>
        <taxon>Bacilli</taxon>
        <taxon>Bacillales</taxon>
        <taxon>Bacillaceae</taxon>
        <taxon>Salicibibacter</taxon>
    </lineage>
</organism>
<keyword evidence="2" id="KW-1185">Reference proteome</keyword>
<evidence type="ECO:0000313" key="1">
    <source>
        <dbReference type="EMBL" id="AXF56837.1"/>
    </source>
</evidence>